<dbReference type="VEuPathDB" id="TriTrypDB:TCSYLVIO_006536"/>
<dbReference type="VEuPathDB" id="TriTrypDB:TcG_11776"/>
<dbReference type="Pfam" id="PF11052">
    <property type="entry name" value="Tr-sialidase_C"/>
    <property type="match status" value="1"/>
</dbReference>
<dbReference type="OMA" id="WETRTTY"/>
<evidence type="ECO:0000313" key="5">
    <source>
        <dbReference type="EMBL" id="PWV21244.1"/>
    </source>
</evidence>
<organism evidence="5 6">
    <name type="scientific">Trypanosoma cruzi</name>
    <dbReference type="NCBI Taxonomy" id="5693"/>
    <lineage>
        <taxon>Eukaryota</taxon>
        <taxon>Discoba</taxon>
        <taxon>Euglenozoa</taxon>
        <taxon>Kinetoplastea</taxon>
        <taxon>Metakinetoplastina</taxon>
        <taxon>Trypanosomatida</taxon>
        <taxon>Trypanosomatidae</taxon>
        <taxon>Trypanosoma</taxon>
        <taxon>Schizotrypanum</taxon>
    </lineage>
</organism>
<dbReference type="VEuPathDB" id="TriTrypDB:TcYC6_0130830"/>
<dbReference type="VEuPathDB" id="TriTrypDB:TcCL_NonESM07021"/>
<dbReference type="InterPro" id="IPR008377">
    <property type="entry name" value="Sialidase_trypan"/>
</dbReference>
<feature type="transmembrane region" description="Helical" evidence="2">
    <location>
        <begin position="58"/>
        <end position="75"/>
    </location>
</feature>
<feature type="region of interest" description="Disordered" evidence="1">
    <location>
        <begin position="855"/>
        <end position="940"/>
    </location>
</feature>
<dbReference type="InterPro" id="IPR055239">
    <property type="entry name" value="TS_C"/>
</dbReference>
<dbReference type="OrthoDB" id="2130735at2759"/>
<dbReference type="Gene3D" id="2.120.10.10">
    <property type="match status" value="1"/>
</dbReference>
<dbReference type="VEuPathDB" id="TriTrypDB:TCDM_12287"/>
<dbReference type="VEuPathDB" id="TriTrypDB:C4B63_1g819"/>
<accession>A0A2V2XSB9</accession>
<evidence type="ECO:0000256" key="1">
    <source>
        <dbReference type="SAM" id="MobiDB-lite"/>
    </source>
</evidence>
<feature type="domain" description="Trans-sialidase C-terminal" evidence="4">
    <location>
        <begin position="601"/>
        <end position="808"/>
    </location>
</feature>
<dbReference type="Pfam" id="PF13859">
    <property type="entry name" value="BNR_3"/>
    <property type="match status" value="1"/>
</dbReference>
<dbReference type="VEuPathDB" id="TriTrypDB:TcCLB.505699.10"/>
<evidence type="ECO:0000313" key="6">
    <source>
        <dbReference type="Proteomes" id="UP000246078"/>
    </source>
</evidence>
<feature type="domain" description="Sialidase" evidence="3">
    <location>
        <begin position="202"/>
        <end position="539"/>
    </location>
</feature>
<dbReference type="EMBL" id="PRFC01000003">
    <property type="protein sequence ID" value="PWV21244.1"/>
    <property type="molecule type" value="Genomic_DNA"/>
</dbReference>
<gene>
    <name evidence="5" type="ORF">C3747_3g715</name>
</gene>
<keyword evidence="2" id="KW-0472">Membrane</keyword>
<feature type="transmembrane region" description="Helical" evidence="2">
    <location>
        <begin position="21"/>
        <end position="46"/>
    </location>
</feature>
<dbReference type="Gene3D" id="2.60.120.200">
    <property type="match status" value="1"/>
</dbReference>
<dbReference type="VEuPathDB" id="TriTrypDB:TCSYLVIO_001177"/>
<dbReference type="VEuPathDB" id="TriTrypDB:C3747_3g715"/>
<evidence type="ECO:0000259" key="3">
    <source>
        <dbReference type="Pfam" id="PF13859"/>
    </source>
</evidence>
<dbReference type="SUPFAM" id="SSF50939">
    <property type="entry name" value="Sialidases"/>
    <property type="match status" value="1"/>
</dbReference>
<dbReference type="SUPFAM" id="SSF49899">
    <property type="entry name" value="Concanavalin A-like lectins/glucanases"/>
    <property type="match status" value="1"/>
</dbReference>
<dbReference type="AlphaFoldDB" id="A0A2V2XSB9"/>
<dbReference type="VEuPathDB" id="TriTrypDB:TcCL_NonESM10142"/>
<dbReference type="GO" id="GO:0004308">
    <property type="term" value="F:exo-alpha-sialidase activity"/>
    <property type="evidence" value="ECO:0007669"/>
    <property type="project" value="InterPro"/>
</dbReference>
<reference evidence="5 6" key="1">
    <citation type="journal article" date="2018" name="Microb. Genom.">
        <title>Expanding an expanded genome: long-read sequencing of Trypanosoma cruzi.</title>
        <authorList>
            <person name="Berna L."/>
            <person name="Rodriguez M."/>
            <person name="Chiribao M.L."/>
            <person name="Parodi-Talice A."/>
            <person name="Pita S."/>
            <person name="Rijo G."/>
            <person name="Alvarez-Valin F."/>
            <person name="Robello C."/>
        </authorList>
    </citation>
    <scope>NUCLEOTIDE SEQUENCE [LARGE SCALE GENOMIC DNA]</scope>
    <source>
        <strain evidence="5 6">TCC</strain>
    </source>
</reference>
<name>A0A2V2XSB9_TRYCR</name>
<dbReference type="InterPro" id="IPR013320">
    <property type="entry name" value="ConA-like_dom_sf"/>
</dbReference>
<proteinExistence type="predicted"/>
<keyword evidence="2" id="KW-1133">Transmembrane helix</keyword>
<dbReference type="SMR" id="A0A2V2XSB9"/>
<dbReference type="VEuPathDB" id="TriTrypDB:Tc_MARK_10316"/>
<sequence>MTREYRRTRRDSCCCWWWQSLCVPGALLFLLFPCVCVRELLLWGVTAAGMMVPLTVDGGAYCCTFFVGIVSLYFFHSITHEESKQALIATVKFEGTKRTNSTHTAHTHIYMLSRVAAVKAPRTHNRRCVTGSIGRKREGRESGPQSPNMFRRLFTSAVLLLLVVMMCCGSGAAHAEEDQLSDPNFEWKGITNDKETVESLGVPGLLKVGSDVFAVAEAQCKDEQGNAFTGVASQLLTNTADKEKEEVLKEAKKDTQVLEKGGSEGKKRVDVSRPTTVVKGSDIYMLVGKHGGEGEAACQGASDAAPWGLLLLKGNVSDGESVKRILWKNTYGLPCIFTVEHHESLTRLIGGGGSGFTLEDDTLLFPVEAAKKNEKTVSLVLCLQGTESWTLSKEVPDDGCSDPSVVEWKGKLMMMTACDDGRRRVYESGDKGDSWTEALGTLSRVWGNKHKGTEKGVRSGFITATLDGVENDKRNVMLVTLPVYSENGEKEKGVLHLWVTDNTHIFDIGPVSEEDDVAASSLLYKSGDNNEKELIALYEKKKGGVESSLGMVSVRLTAQLQRVKEVLATWKKVDERVSKLCPTESALKDTSTVNACSTAIPTDGLVGFLSGKFSDNTWKDEYLGMNATVTGAATEAKLHASGVTFTGRGAWAEWPVGKQGENQLYHFANYNFTLVATVSIDGVPKEGSPIPLMGAKMDDSEKTVLLGMSYKKEGNWAVLCSGQTSEKLGSTWETRTTYQVAIVLRNSSQGSAYVDGKSVGDESCVLKIADSKEISHFYIGGDGSGAGSQDDVSVTVRNVLLYNRPLSSAEIGSIKPNKAPTPPLEKVPTKPLTVSSASVVSPIPSVAATAQIAGTSSTPAGTHLTEEGQPMGSSGGGGGGASASAVSIVSTPSAGKDSVMQVASGKSSDGAQTVDGGSTADGEPTMEKREGTDAQEEEVQPLNREVNATELNSRLGKLSQGNNSDAGTVRGSGLLPLLLLLLGLWGFAAL</sequence>
<dbReference type="InterPro" id="IPR036278">
    <property type="entry name" value="Sialidase_sf"/>
</dbReference>
<dbReference type="VEuPathDB" id="TriTrypDB:TcCLB.508221.650"/>
<dbReference type="Proteomes" id="UP000246078">
    <property type="component" value="Unassembled WGS sequence"/>
</dbReference>
<dbReference type="Pfam" id="PF22925">
    <property type="entry name" value="TS_C"/>
    <property type="match status" value="1"/>
</dbReference>
<evidence type="ECO:0000256" key="2">
    <source>
        <dbReference type="SAM" id="Phobius"/>
    </source>
</evidence>
<protein>
    <submittedName>
        <fullName evidence="5">Putative trans-sialidase</fullName>
    </submittedName>
</protein>
<dbReference type="CDD" id="cd15482">
    <property type="entry name" value="Sialidase_non-viral"/>
    <property type="match status" value="1"/>
</dbReference>
<dbReference type="InterPro" id="IPR011040">
    <property type="entry name" value="Sialidase"/>
</dbReference>
<dbReference type="VEuPathDB" id="TriTrypDB:TcCLB.506885.480"/>
<dbReference type="VEuPathDB" id="TriTrypDB:BCY84_05541"/>
<feature type="transmembrane region" description="Helical" evidence="2">
    <location>
        <begin position="153"/>
        <end position="173"/>
    </location>
</feature>
<dbReference type="PRINTS" id="PR01803">
    <property type="entry name" value="TCSIALIDASE"/>
</dbReference>
<evidence type="ECO:0000259" key="4">
    <source>
        <dbReference type="Pfam" id="PF22925"/>
    </source>
</evidence>
<dbReference type="VEuPathDB" id="TriTrypDB:TcBrA4_0142930"/>
<dbReference type="VEuPathDB" id="TriTrypDB:ECC02_010364"/>
<comment type="caution">
    <text evidence="5">The sequence shown here is derived from an EMBL/GenBank/DDBJ whole genome shotgun (WGS) entry which is preliminary data.</text>
</comment>
<keyword evidence="2" id="KW-0812">Transmembrane</keyword>
<dbReference type="InterPro" id="IPR021287">
    <property type="entry name" value="Trans-sialidase_CS"/>
</dbReference>